<evidence type="ECO:0000313" key="2">
    <source>
        <dbReference type="EMBL" id="KAF5773234.1"/>
    </source>
</evidence>
<dbReference type="Proteomes" id="UP000215914">
    <property type="component" value="Unassembled WGS sequence"/>
</dbReference>
<accession>A0A9K3EHL3</accession>
<protein>
    <submittedName>
        <fullName evidence="2">Uncharacterized protein</fullName>
    </submittedName>
</protein>
<feature type="region of interest" description="Disordered" evidence="1">
    <location>
        <begin position="58"/>
        <end position="103"/>
    </location>
</feature>
<dbReference type="EMBL" id="MNCJ02000328">
    <property type="protein sequence ID" value="KAF5773234.1"/>
    <property type="molecule type" value="Genomic_DNA"/>
</dbReference>
<organism evidence="2 3">
    <name type="scientific">Helianthus annuus</name>
    <name type="common">Common sunflower</name>
    <dbReference type="NCBI Taxonomy" id="4232"/>
    <lineage>
        <taxon>Eukaryota</taxon>
        <taxon>Viridiplantae</taxon>
        <taxon>Streptophyta</taxon>
        <taxon>Embryophyta</taxon>
        <taxon>Tracheophyta</taxon>
        <taxon>Spermatophyta</taxon>
        <taxon>Magnoliopsida</taxon>
        <taxon>eudicotyledons</taxon>
        <taxon>Gunneridae</taxon>
        <taxon>Pentapetalae</taxon>
        <taxon>asterids</taxon>
        <taxon>campanulids</taxon>
        <taxon>Asterales</taxon>
        <taxon>Asteraceae</taxon>
        <taxon>Asteroideae</taxon>
        <taxon>Heliantheae alliance</taxon>
        <taxon>Heliantheae</taxon>
        <taxon>Helianthus</taxon>
    </lineage>
</organism>
<gene>
    <name evidence="2" type="ORF">HanXRQr2_Chr13g0586421</name>
</gene>
<feature type="compositionally biased region" description="Low complexity" evidence="1">
    <location>
        <begin position="83"/>
        <end position="95"/>
    </location>
</feature>
<reference evidence="2" key="2">
    <citation type="submission" date="2020-06" db="EMBL/GenBank/DDBJ databases">
        <title>Helianthus annuus Genome sequencing and assembly Release 2.</title>
        <authorList>
            <person name="Gouzy J."/>
            <person name="Langlade N."/>
            <person name="Munos S."/>
        </authorList>
    </citation>
    <scope>NUCLEOTIDE SEQUENCE</scope>
    <source>
        <tissue evidence="2">Leaves</tissue>
    </source>
</reference>
<sequence length="103" mass="11189">MLASSFSFPVSCFSLSNPSLAPFFFFFFFEDFFDPSATLFEPSNSKTELFCVSLPTIGTKSGTSSSPSSPSTVGNLTSTPEASNSFSNFKNSLFNPNKTFLFP</sequence>
<feature type="compositionally biased region" description="Low complexity" evidence="1">
    <location>
        <begin position="58"/>
        <end position="74"/>
    </location>
</feature>
<reference evidence="2" key="1">
    <citation type="journal article" date="2017" name="Nature">
        <title>The sunflower genome provides insights into oil metabolism, flowering and Asterid evolution.</title>
        <authorList>
            <person name="Badouin H."/>
            <person name="Gouzy J."/>
            <person name="Grassa C.J."/>
            <person name="Murat F."/>
            <person name="Staton S.E."/>
            <person name="Cottret L."/>
            <person name="Lelandais-Briere C."/>
            <person name="Owens G.L."/>
            <person name="Carrere S."/>
            <person name="Mayjonade B."/>
            <person name="Legrand L."/>
            <person name="Gill N."/>
            <person name="Kane N.C."/>
            <person name="Bowers J.E."/>
            <person name="Hubner S."/>
            <person name="Bellec A."/>
            <person name="Berard A."/>
            <person name="Berges H."/>
            <person name="Blanchet N."/>
            <person name="Boniface M.C."/>
            <person name="Brunel D."/>
            <person name="Catrice O."/>
            <person name="Chaidir N."/>
            <person name="Claudel C."/>
            <person name="Donnadieu C."/>
            <person name="Faraut T."/>
            <person name="Fievet G."/>
            <person name="Helmstetter N."/>
            <person name="King M."/>
            <person name="Knapp S.J."/>
            <person name="Lai Z."/>
            <person name="Le Paslier M.C."/>
            <person name="Lippi Y."/>
            <person name="Lorenzon L."/>
            <person name="Mandel J.R."/>
            <person name="Marage G."/>
            <person name="Marchand G."/>
            <person name="Marquand E."/>
            <person name="Bret-Mestries E."/>
            <person name="Morien E."/>
            <person name="Nambeesan S."/>
            <person name="Nguyen T."/>
            <person name="Pegot-Espagnet P."/>
            <person name="Pouilly N."/>
            <person name="Raftis F."/>
            <person name="Sallet E."/>
            <person name="Schiex T."/>
            <person name="Thomas J."/>
            <person name="Vandecasteele C."/>
            <person name="Vares D."/>
            <person name="Vear F."/>
            <person name="Vautrin S."/>
            <person name="Crespi M."/>
            <person name="Mangin B."/>
            <person name="Burke J.M."/>
            <person name="Salse J."/>
            <person name="Munos S."/>
            <person name="Vincourt P."/>
            <person name="Rieseberg L.H."/>
            <person name="Langlade N.B."/>
        </authorList>
    </citation>
    <scope>NUCLEOTIDE SEQUENCE</scope>
    <source>
        <tissue evidence="2">Leaves</tissue>
    </source>
</reference>
<name>A0A9K3EHL3_HELAN</name>
<keyword evidence="3" id="KW-1185">Reference proteome</keyword>
<dbReference type="AlphaFoldDB" id="A0A9K3EHL3"/>
<comment type="caution">
    <text evidence="2">The sequence shown here is derived from an EMBL/GenBank/DDBJ whole genome shotgun (WGS) entry which is preliminary data.</text>
</comment>
<evidence type="ECO:0000256" key="1">
    <source>
        <dbReference type="SAM" id="MobiDB-lite"/>
    </source>
</evidence>
<dbReference type="Gramene" id="mRNA:HanXRQr2_Chr13g0586421">
    <property type="protein sequence ID" value="CDS:HanXRQr2_Chr13g0586421.1"/>
    <property type="gene ID" value="HanXRQr2_Chr13g0586421"/>
</dbReference>
<proteinExistence type="predicted"/>
<evidence type="ECO:0000313" key="3">
    <source>
        <dbReference type="Proteomes" id="UP000215914"/>
    </source>
</evidence>